<organism evidence="3 4">
    <name type="scientific">Pelagimonas phthalicica</name>
    <dbReference type="NCBI Taxonomy" id="1037362"/>
    <lineage>
        <taxon>Bacteria</taxon>
        <taxon>Pseudomonadati</taxon>
        <taxon>Pseudomonadota</taxon>
        <taxon>Alphaproteobacteria</taxon>
        <taxon>Rhodobacterales</taxon>
        <taxon>Roseobacteraceae</taxon>
        <taxon>Pelagimonas</taxon>
    </lineage>
</organism>
<evidence type="ECO:0008006" key="5">
    <source>
        <dbReference type="Google" id="ProtNLM"/>
    </source>
</evidence>
<gene>
    <name evidence="3" type="ORF">TRP8649_04266</name>
</gene>
<proteinExistence type="predicted"/>
<sequence>MYRNFVALACAGVLSACAAIGSGGDNSDNPLVDGDGSGIGDDNQPLVADPTATTDDSTPVTGTDTDPDQAFGHEHDDNLRMNAVDFDPTTGELVLNNLPFDGDDNLYQRNGAASVSIQGTSGTGFDAYRNASGTADYYAVFRLSDSGFSQVTAAATDRYVSFGFGGVAAQRLSGSGALPEADQSYVFTGEYAAVRTVTNTGAGVSVQYVTGVATLDVDIEDFDDIGAVEGIIASRQFFDENGVHIADLDGADFISLATSQINFDDWTIQSSTATAYVNGEAGATGNWEGMFAGPNGEEVAGIVIVEGDGPVGIDPDTGAYVEVSVRETGGFVATR</sequence>
<dbReference type="AlphaFoldDB" id="A0A238JK18"/>
<feature type="region of interest" description="Disordered" evidence="1">
    <location>
        <begin position="28"/>
        <end position="77"/>
    </location>
</feature>
<dbReference type="RefSeq" id="WP_099248909.1">
    <property type="nucleotide sequence ID" value="NZ_FXXP01000003.1"/>
</dbReference>
<protein>
    <recommendedName>
        <fullName evidence="5">Transferrin-binding protein B C-lobe/N-lobe beta barrel domain-containing protein</fullName>
    </recommendedName>
</protein>
<feature type="signal peptide" evidence="2">
    <location>
        <begin position="1"/>
        <end position="18"/>
    </location>
</feature>
<dbReference type="PROSITE" id="PS51257">
    <property type="entry name" value="PROKAR_LIPOPROTEIN"/>
    <property type="match status" value="1"/>
</dbReference>
<keyword evidence="4" id="KW-1185">Reference proteome</keyword>
<keyword evidence="2" id="KW-0732">Signal</keyword>
<name>A0A238JK18_9RHOB</name>
<evidence type="ECO:0000313" key="3">
    <source>
        <dbReference type="EMBL" id="SMX30126.1"/>
    </source>
</evidence>
<reference evidence="4" key="1">
    <citation type="submission" date="2017-05" db="EMBL/GenBank/DDBJ databases">
        <authorList>
            <person name="Rodrigo-Torres L."/>
            <person name="Arahal R. D."/>
            <person name="Lucena T."/>
        </authorList>
    </citation>
    <scope>NUCLEOTIDE SEQUENCE [LARGE SCALE GENOMIC DNA]</scope>
    <source>
        <strain evidence="4">CECT 8649</strain>
    </source>
</reference>
<accession>A0A238JK18</accession>
<dbReference type="Proteomes" id="UP000225972">
    <property type="component" value="Unassembled WGS sequence"/>
</dbReference>
<feature type="compositionally biased region" description="Low complexity" evidence="1">
    <location>
        <begin position="49"/>
        <end position="64"/>
    </location>
</feature>
<feature type="chain" id="PRO_5012828006" description="Transferrin-binding protein B C-lobe/N-lobe beta barrel domain-containing protein" evidence="2">
    <location>
        <begin position="19"/>
        <end position="335"/>
    </location>
</feature>
<evidence type="ECO:0000313" key="4">
    <source>
        <dbReference type="Proteomes" id="UP000225972"/>
    </source>
</evidence>
<evidence type="ECO:0000256" key="2">
    <source>
        <dbReference type="SAM" id="SignalP"/>
    </source>
</evidence>
<evidence type="ECO:0000256" key="1">
    <source>
        <dbReference type="SAM" id="MobiDB-lite"/>
    </source>
</evidence>
<dbReference type="OrthoDB" id="7739218at2"/>
<dbReference type="EMBL" id="FXXP01000003">
    <property type="protein sequence ID" value="SMX30126.1"/>
    <property type="molecule type" value="Genomic_DNA"/>
</dbReference>